<dbReference type="AlphaFoldDB" id="A0A1F6PAP5"/>
<gene>
    <name evidence="1" type="ORF">A2563_05435</name>
</gene>
<name>A0A1F6PAP5_9BACT</name>
<reference evidence="1 2" key="1">
    <citation type="journal article" date="2016" name="Nat. Commun.">
        <title>Thousands of microbial genomes shed light on interconnected biogeochemical processes in an aquifer system.</title>
        <authorList>
            <person name="Anantharaman K."/>
            <person name="Brown C.T."/>
            <person name="Hug L.A."/>
            <person name="Sharon I."/>
            <person name="Castelle C.J."/>
            <person name="Probst A.J."/>
            <person name="Thomas B.C."/>
            <person name="Singh A."/>
            <person name="Wilkins M.J."/>
            <person name="Karaoz U."/>
            <person name="Brodie E.L."/>
            <person name="Williams K.H."/>
            <person name="Hubbard S.S."/>
            <person name="Banfield J.F."/>
        </authorList>
    </citation>
    <scope>NUCLEOTIDE SEQUENCE [LARGE SCALE GENOMIC DNA]</scope>
</reference>
<accession>A0A1F6PAP5</accession>
<protein>
    <submittedName>
        <fullName evidence="1">Uncharacterized protein</fullName>
    </submittedName>
</protein>
<sequence>MKVLKDGKFGKIWKAVVKCKGIKSMDVAGCGAELEVESADLVPMLWYGTHFAHKYAGVKCVQCGVYSAVKDVPDSVWSKVKAKKAVFDGTDESI</sequence>
<dbReference type="Proteomes" id="UP000176634">
    <property type="component" value="Unassembled WGS sequence"/>
</dbReference>
<proteinExistence type="predicted"/>
<dbReference type="STRING" id="1798705.A2563_05435"/>
<evidence type="ECO:0000313" key="2">
    <source>
        <dbReference type="Proteomes" id="UP000176634"/>
    </source>
</evidence>
<comment type="caution">
    <text evidence="1">The sequence shown here is derived from an EMBL/GenBank/DDBJ whole genome shotgun (WGS) entry which is preliminary data.</text>
</comment>
<organism evidence="1 2">
    <name type="scientific">Candidatus Magasanikbacteria bacterium RIFOXYD1_FULL_40_23</name>
    <dbReference type="NCBI Taxonomy" id="1798705"/>
    <lineage>
        <taxon>Bacteria</taxon>
        <taxon>Candidatus Magasanikiibacteriota</taxon>
    </lineage>
</organism>
<dbReference type="EMBL" id="MFRA01000004">
    <property type="protein sequence ID" value="OGH93023.1"/>
    <property type="molecule type" value="Genomic_DNA"/>
</dbReference>
<evidence type="ECO:0000313" key="1">
    <source>
        <dbReference type="EMBL" id="OGH93023.1"/>
    </source>
</evidence>